<name>A0A2T3A3A3_9PEZI</name>
<dbReference type="OrthoDB" id="2790530at2759"/>
<gene>
    <name evidence="1" type="ORF">BD289DRAFT_371743</name>
</gene>
<organism evidence="1 2">
    <name type="scientific">Coniella lustricola</name>
    <dbReference type="NCBI Taxonomy" id="2025994"/>
    <lineage>
        <taxon>Eukaryota</taxon>
        <taxon>Fungi</taxon>
        <taxon>Dikarya</taxon>
        <taxon>Ascomycota</taxon>
        <taxon>Pezizomycotina</taxon>
        <taxon>Sordariomycetes</taxon>
        <taxon>Sordariomycetidae</taxon>
        <taxon>Diaporthales</taxon>
        <taxon>Schizoparmaceae</taxon>
        <taxon>Coniella</taxon>
    </lineage>
</organism>
<reference evidence="1 2" key="1">
    <citation type="journal article" date="2018" name="Mycol. Prog.">
        <title>Coniella lustricola, a new species from submerged detritus.</title>
        <authorList>
            <person name="Raudabaugh D.B."/>
            <person name="Iturriaga T."/>
            <person name="Carver A."/>
            <person name="Mondo S."/>
            <person name="Pangilinan J."/>
            <person name="Lipzen A."/>
            <person name="He G."/>
            <person name="Amirebrahimi M."/>
            <person name="Grigoriev I.V."/>
            <person name="Miller A.N."/>
        </authorList>
    </citation>
    <scope>NUCLEOTIDE SEQUENCE [LARGE SCALE GENOMIC DNA]</scope>
    <source>
        <strain evidence="1 2">B22-T-1</strain>
    </source>
</reference>
<proteinExistence type="predicted"/>
<dbReference type="InParanoid" id="A0A2T3A3A3"/>
<dbReference type="Proteomes" id="UP000241462">
    <property type="component" value="Unassembled WGS sequence"/>
</dbReference>
<dbReference type="AlphaFoldDB" id="A0A2T3A3A3"/>
<protein>
    <submittedName>
        <fullName evidence="1">Uncharacterized protein</fullName>
    </submittedName>
</protein>
<sequence>MQSQDVTFIPPYTYSRQPTIKAACIQAILKAAPAKAHRATVVNGWHTSKSDKRSHCTADYYDSENVHLGRKHVV</sequence>
<keyword evidence="2" id="KW-1185">Reference proteome</keyword>
<dbReference type="EMBL" id="KZ678486">
    <property type="protein sequence ID" value="PSR82140.1"/>
    <property type="molecule type" value="Genomic_DNA"/>
</dbReference>
<evidence type="ECO:0000313" key="1">
    <source>
        <dbReference type="EMBL" id="PSR82140.1"/>
    </source>
</evidence>
<evidence type="ECO:0000313" key="2">
    <source>
        <dbReference type="Proteomes" id="UP000241462"/>
    </source>
</evidence>
<accession>A0A2T3A3A3</accession>